<evidence type="ECO:0000313" key="2">
    <source>
        <dbReference type="WBParaSite" id="PgE209_g001_t04"/>
    </source>
</evidence>
<name>A0A915A293_PARUN</name>
<keyword evidence="1" id="KW-1185">Reference proteome</keyword>
<dbReference type="WBParaSite" id="PgE209_g001_t04">
    <property type="protein sequence ID" value="PgE209_g001_t04"/>
    <property type="gene ID" value="PgE209_g001"/>
</dbReference>
<dbReference type="Proteomes" id="UP000887569">
    <property type="component" value="Unplaced"/>
</dbReference>
<dbReference type="AlphaFoldDB" id="A0A915A293"/>
<proteinExistence type="predicted"/>
<evidence type="ECO:0000313" key="1">
    <source>
        <dbReference type="Proteomes" id="UP000887569"/>
    </source>
</evidence>
<sequence>MPSEQPFLQRQTKSLRSAVKMQNATQYYGVLANTLNDGAETSPRFFPLISCTDLLPLNDLICTEILKYLYFFLQSRDHNL</sequence>
<reference evidence="2" key="1">
    <citation type="submission" date="2022-11" db="UniProtKB">
        <authorList>
            <consortium name="WormBaseParasite"/>
        </authorList>
    </citation>
    <scope>IDENTIFICATION</scope>
</reference>
<protein>
    <submittedName>
        <fullName evidence="2">Uncharacterized protein</fullName>
    </submittedName>
</protein>
<accession>A0A915A293</accession>
<organism evidence="1 2">
    <name type="scientific">Parascaris univalens</name>
    <name type="common">Nematode worm</name>
    <dbReference type="NCBI Taxonomy" id="6257"/>
    <lineage>
        <taxon>Eukaryota</taxon>
        <taxon>Metazoa</taxon>
        <taxon>Ecdysozoa</taxon>
        <taxon>Nematoda</taxon>
        <taxon>Chromadorea</taxon>
        <taxon>Rhabditida</taxon>
        <taxon>Spirurina</taxon>
        <taxon>Ascaridomorpha</taxon>
        <taxon>Ascaridoidea</taxon>
        <taxon>Ascarididae</taxon>
        <taxon>Parascaris</taxon>
    </lineage>
</organism>